<reference evidence="1" key="1">
    <citation type="journal article" date="2003" name="Science">
        <title>In-depth view of structure, activity, and evolution of rice chromosome 10.</title>
        <authorList>
            <consortium name="Rice Chromosome 10 Sequencing Consortium"/>
        </authorList>
    </citation>
    <scope>NUCLEOTIDE SEQUENCE [LARGE SCALE GENOMIC DNA]</scope>
</reference>
<proteinExistence type="predicted"/>
<reference evidence="1" key="3">
    <citation type="submission" date="2006-07" db="EMBL/GenBank/DDBJ databases">
        <authorList>
            <person name="Buell R."/>
        </authorList>
    </citation>
    <scope>NUCLEOTIDE SEQUENCE</scope>
</reference>
<protein>
    <submittedName>
        <fullName evidence="1">Uncharacterized protein</fullName>
    </submittedName>
</protein>
<name>Q109D3_ORYSJ</name>
<accession>Q109D3</accession>
<dbReference type="EMBL" id="DP000086">
    <property type="protein sequence ID" value="ABG66203.1"/>
    <property type="molecule type" value="Genomic_DNA"/>
</dbReference>
<organism evidence="1">
    <name type="scientific">Oryza sativa subsp. japonica</name>
    <name type="common">Rice</name>
    <dbReference type="NCBI Taxonomy" id="39947"/>
    <lineage>
        <taxon>Eukaryota</taxon>
        <taxon>Viridiplantae</taxon>
        <taxon>Streptophyta</taxon>
        <taxon>Embryophyta</taxon>
        <taxon>Tracheophyta</taxon>
        <taxon>Spermatophyta</taxon>
        <taxon>Magnoliopsida</taxon>
        <taxon>Liliopsida</taxon>
        <taxon>Poales</taxon>
        <taxon>Poaceae</taxon>
        <taxon>BOP clade</taxon>
        <taxon>Oryzoideae</taxon>
        <taxon>Oryzeae</taxon>
        <taxon>Oryzinae</taxon>
        <taxon>Oryza</taxon>
        <taxon>Oryza sativa</taxon>
    </lineage>
</organism>
<sequence>MELTVEWSGSLGGGGESSMLGRNQSFSCWLCCGVVDDESGEQRECLSGELGGDCRIGLVEEMTNSEREKEEGGEGRRRGAFVQFFNCVEG</sequence>
<dbReference type="AlphaFoldDB" id="Q109D3"/>
<gene>
    <name evidence="1" type="ordered locus">LOC_Os10g38094</name>
</gene>
<evidence type="ECO:0000313" key="1">
    <source>
        <dbReference type="EMBL" id="ABG66203.1"/>
    </source>
</evidence>
<reference evidence="1" key="2">
    <citation type="submission" date="2003-05" db="EMBL/GenBank/DDBJ databases">
        <authorList>
            <person name="Buell C.R."/>
            <person name="Wing R.A."/>
            <person name="McCombie W.R."/>
            <person name="Messing J."/>
            <person name="Yuan Q."/>
            <person name="Ouyang S."/>
        </authorList>
    </citation>
    <scope>NUCLEOTIDE SEQUENCE</scope>
</reference>